<dbReference type="Proteomes" id="UP000095564">
    <property type="component" value="Unassembled WGS sequence"/>
</dbReference>
<dbReference type="AlphaFoldDB" id="A0A174NSY4"/>
<protein>
    <submittedName>
        <fullName evidence="1">Uncharacterized protein</fullName>
    </submittedName>
</protein>
<dbReference type="RefSeq" id="WP_055159942.1">
    <property type="nucleotide sequence ID" value="NZ_CZAU01000013.1"/>
</dbReference>
<sequence>MFDFVWDLNENEFKNFKEKQRTYKESNYDGGWIGNVRCGLLCFDIIDFDTFLHFDLYVGGVNTGYGYSDRLKDQPDYPYDFCSTHSLHIEDSFADVTIEEFKVDMERRIAAHLLETKGYFTDRYPIRYIDLIEKANKELLPW</sequence>
<organism evidence="1 2">
    <name type="scientific">Anaerostipes hadrus</name>
    <dbReference type="NCBI Taxonomy" id="649756"/>
    <lineage>
        <taxon>Bacteria</taxon>
        <taxon>Bacillati</taxon>
        <taxon>Bacillota</taxon>
        <taxon>Clostridia</taxon>
        <taxon>Lachnospirales</taxon>
        <taxon>Lachnospiraceae</taxon>
        <taxon>Anaerostipes</taxon>
    </lineage>
</organism>
<reference evidence="1 2" key="1">
    <citation type="submission" date="2015-09" db="EMBL/GenBank/DDBJ databases">
        <authorList>
            <consortium name="Pathogen Informatics"/>
        </authorList>
    </citation>
    <scope>NUCLEOTIDE SEQUENCE [LARGE SCALE GENOMIC DNA]</scope>
    <source>
        <strain evidence="1 2">2789STDY5834908</strain>
    </source>
</reference>
<evidence type="ECO:0000313" key="1">
    <source>
        <dbReference type="EMBL" id="CUP49640.1"/>
    </source>
</evidence>
<accession>A0A174NSY4</accession>
<evidence type="ECO:0000313" key="2">
    <source>
        <dbReference type="Proteomes" id="UP000095564"/>
    </source>
</evidence>
<dbReference type="EMBL" id="CZAU01000013">
    <property type="protein sequence ID" value="CUP49640.1"/>
    <property type="molecule type" value="Genomic_DNA"/>
</dbReference>
<gene>
    <name evidence="1" type="ORF">ERS852520_01477</name>
</gene>
<proteinExistence type="predicted"/>
<name>A0A174NSY4_ANAHA</name>